<keyword evidence="1" id="KW-0812">Transmembrane</keyword>
<proteinExistence type="predicted"/>
<feature type="transmembrane region" description="Helical" evidence="1">
    <location>
        <begin position="190"/>
        <end position="210"/>
    </location>
</feature>
<feature type="transmembrane region" description="Helical" evidence="1">
    <location>
        <begin position="64"/>
        <end position="81"/>
    </location>
</feature>
<keyword evidence="3" id="KW-1185">Reference proteome</keyword>
<feature type="transmembrane region" description="Helical" evidence="1">
    <location>
        <begin position="25"/>
        <end position="44"/>
    </location>
</feature>
<dbReference type="AlphaFoldDB" id="A0A1Y5SMD4"/>
<gene>
    <name evidence="2" type="ORF">AQS8620_01737</name>
</gene>
<evidence type="ECO:0000313" key="3">
    <source>
        <dbReference type="Proteomes" id="UP000193862"/>
    </source>
</evidence>
<organism evidence="2 3">
    <name type="scientific">Aquimixticola soesokkakensis</name>
    <dbReference type="NCBI Taxonomy" id="1519096"/>
    <lineage>
        <taxon>Bacteria</taxon>
        <taxon>Pseudomonadati</taxon>
        <taxon>Pseudomonadota</taxon>
        <taxon>Alphaproteobacteria</taxon>
        <taxon>Rhodobacterales</taxon>
        <taxon>Paracoccaceae</taxon>
        <taxon>Aquimixticola</taxon>
    </lineage>
</organism>
<keyword evidence="1" id="KW-0472">Membrane</keyword>
<name>A0A1Y5SMD4_9RHOB</name>
<sequence>MKTDDLIASLALEADRPRGLHRTRGALLCLCALAVPVVYFVNWMGMRSDWPQVLGAPVTLLKQGIPLALTLVAGAGALRLMRPAQARALSLWPLAVVAAIAATLWLWALLRTPEAALGAAFSGQTLAKCLTAVPVFALFPLVTGVAVLRRGASTRPMLSGALLGLACGAAAATGYALHCTEDNPLFFITWYGAGIAVSTALGTLAGRFFLRW</sequence>
<protein>
    <recommendedName>
        <fullName evidence="4">Anti-sigma-F factor NrsF</fullName>
    </recommendedName>
</protein>
<feature type="transmembrane region" description="Helical" evidence="1">
    <location>
        <begin position="130"/>
        <end position="148"/>
    </location>
</feature>
<evidence type="ECO:0000256" key="1">
    <source>
        <dbReference type="SAM" id="Phobius"/>
    </source>
</evidence>
<reference evidence="2 3" key="1">
    <citation type="submission" date="2017-03" db="EMBL/GenBank/DDBJ databases">
        <authorList>
            <person name="Afonso C.L."/>
            <person name="Miller P.J."/>
            <person name="Scott M.A."/>
            <person name="Spackman E."/>
            <person name="Goraichik I."/>
            <person name="Dimitrov K.M."/>
            <person name="Suarez D.L."/>
            <person name="Swayne D.E."/>
        </authorList>
    </citation>
    <scope>NUCLEOTIDE SEQUENCE [LARGE SCALE GENOMIC DNA]</scope>
    <source>
        <strain evidence="2 3">CECT 8620</strain>
    </source>
</reference>
<accession>A0A1Y5SMD4</accession>
<dbReference type="InterPro" id="IPR009495">
    <property type="entry name" value="NrsF"/>
</dbReference>
<dbReference type="Proteomes" id="UP000193862">
    <property type="component" value="Unassembled WGS sequence"/>
</dbReference>
<dbReference type="RefSeq" id="WP_085836453.1">
    <property type="nucleotide sequence ID" value="NZ_FWFS01000006.1"/>
</dbReference>
<keyword evidence="1" id="KW-1133">Transmembrane helix</keyword>
<dbReference type="OrthoDB" id="7764375at2"/>
<dbReference type="Pfam" id="PF06532">
    <property type="entry name" value="NrsF"/>
    <property type="match status" value="1"/>
</dbReference>
<dbReference type="EMBL" id="FWFS01000006">
    <property type="protein sequence ID" value="SLN43697.1"/>
    <property type="molecule type" value="Genomic_DNA"/>
</dbReference>
<evidence type="ECO:0000313" key="2">
    <source>
        <dbReference type="EMBL" id="SLN43697.1"/>
    </source>
</evidence>
<evidence type="ECO:0008006" key="4">
    <source>
        <dbReference type="Google" id="ProtNLM"/>
    </source>
</evidence>
<feature type="transmembrane region" description="Helical" evidence="1">
    <location>
        <begin position="88"/>
        <end position="110"/>
    </location>
</feature>
<feature type="transmembrane region" description="Helical" evidence="1">
    <location>
        <begin position="160"/>
        <end position="178"/>
    </location>
</feature>